<dbReference type="NCBIfam" id="TIGR00813">
    <property type="entry name" value="sss"/>
    <property type="match status" value="1"/>
</dbReference>
<evidence type="ECO:0000256" key="9">
    <source>
        <dbReference type="ARBA" id="ARBA00023136"/>
    </source>
</evidence>
<comment type="caution">
    <text evidence="13">The sequence shown here is derived from an EMBL/GenBank/DDBJ whole genome shotgun (WGS) entry which is preliminary data.</text>
</comment>
<dbReference type="PANTHER" id="PTHR42985:SF40">
    <property type="entry name" value="LD47995P-RELATED"/>
    <property type="match status" value="1"/>
</dbReference>
<dbReference type="InterPro" id="IPR038377">
    <property type="entry name" value="Na/Glc_symporter_sf"/>
</dbReference>
<evidence type="ECO:0000256" key="8">
    <source>
        <dbReference type="ARBA" id="ARBA00023065"/>
    </source>
</evidence>
<feature type="transmembrane region" description="Helical" evidence="12">
    <location>
        <begin position="444"/>
        <end position="466"/>
    </location>
</feature>
<keyword evidence="4" id="KW-1003">Cell membrane</keyword>
<evidence type="ECO:0000256" key="3">
    <source>
        <dbReference type="ARBA" id="ARBA00022448"/>
    </source>
</evidence>
<evidence type="ECO:0000256" key="10">
    <source>
        <dbReference type="ARBA" id="ARBA00023201"/>
    </source>
</evidence>
<protein>
    <recommendedName>
        <fullName evidence="15">Sodium-dependent multivitamin transporter</fullName>
    </recommendedName>
</protein>
<dbReference type="EMBL" id="CAXIEN010000665">
    <property type="protein sequence ID" value="CAL1301354.1"/>
    <property type="molecule type" value="Genomic_DNA"/>
</dbReference>
<evidence type="ECO:0000256" key="6">
    <source>
        <dbReference type="ARBA" id="ARBA00022989"/>
    </source>
</evidence>
<feature type="transmembrane region" description="Helical" evidence="12">
    <location>
        <begin position="35"/>
        <end position="54"/>
    </location>
</feature>
<comment type="similarity">
    <text evidence="2 11">Belongs to the sodium:solute symporter (SSF) (TC 2.A.21) family.</text>
</comment>
<keyword evidence="9 12" id="KW-0472">Membrane</keyword>
<evidence type="ECO:0000256" key="4">
    <source>
        <dbReference type="ARBA" id="ARBA00022475"/>
    </source>
</evidence>
<feature type="transmembrane region" description="Helical" evidence="12">
    <location>
        <begin position="74"/>
        <end position="94"/>
    </location>
</feature>
<feature type="transmembrane region" description="Helical" evidence="12">
    <location>
        <begin position="184"/>
        <end position="203"/>
    </location>
</feature>
<evidence type="ECO:0000256" key="12">
    <source>
        <dbReference type="SAM" id="Phobius"/>
    </source>
</evidence>
<feature type="transmembrane region" description="Helical" evidence="12">
    <location>
        <begin position="530"/>
        <end position="552"/>
    </location>
</feature>
<feature type="transmembrane region" description="Helical" evidence="12">
    <location>
        <begin position="413"/>
        <end position="432"/>
    </location>
</feature>
<keyword evidence="7" id="KW-0915">Sodium</keyword>
<dbReference type="Proteomes" id="UP001497382">
    <property type="component" value="Unassembled WGS sequence"/>
</dbReference>
<name>A0AAV2C0X2_9ARAC</name>
<feature type="transmembrane region" description="Helical" evidence="12">
    <location>
        <begin position="388"/>
        <end position="407"/>
    </location>
</feature>
<evidence type="ECO:0008006" key="15">
    <source>
        <dbReference type="Google" id="ProtNLM"/>
    </source>
</evidence>
<dbReference type="GO" id="GO:0005886">
    <property type="term" value="C:plasma membrane"/>
    <property type="evidence" value="ECO:0007669"/>
    <property type="project" value="UniProtKB-SubCell"/>
</dbReference>
<feature type="transmembrane region" description="Helical" evidence="12">
    <location>
        <begin position="277"/>
        <end position="302"/>
    </location>
</feature>
<dbReference type="InterPro" id="IPR051163">
    <property type="entry name" value="Sodium:Solute_Symporter_SSF"/>
</dbReference>
<feature type="transmembrane region" description="Helical" evidence="12">
    <location>
        <begin position="237"/>
        <end position="256"/>
    </location>
</feature>
<evidence type="ECO:0000313" key="14">
    <source>
        <dbReference type="Proteomes" id="UP001497382"/>
    </source>
</evidence>
<keyword evidence="8" id="KW-0406">Ion transport</keyword>
<feature type="transmembrane region" description="Helical" evidence="12">
    <location>
        <begin position="106"/>
        <end position="128"/>
    </location>
</feature>
<keyword evidence="3" id="KW-0813">Transport</keyword>
<feature type="transmembrane region" description="Helical" evidence="12">
    <location>
        <begin position="322"/>
        <end position="349"/>
    </location>
</feature>
<keyword evidence="5 12" id="KW-0812">Transmembrane</keyword>
<gene>
    <name evidence="13" type="ORF">LARSCL_LOCUS22465</name>
</gene>
<keyword evidence="14" id="KW-1185">Reference proteome</keyword>
<evidence type="ECO:0000256" key="11">
    <source>
        <dbReference type="RuleBase" id="RU362091"/>
    </source>
</evidence>
<dbReference type="PANTHER" id="PTHR42985">
    <property type="entry name" value="SODIUM-COUPLED MONOCARBOXYLATE TRANSPORTER"/>
    <property type="match status" value="1"/>
</dbReference>
<evidence type="ECO:0000256" key="7">
    <source>
        <dbReference type="ARBA" id="ARBA00023053"/>
    </source>
</evidence>
<organism evidence="13 14">
    <name type="scientific">Larinioides sclopetarius</name>
    <dbReference type="NCBI Taxonomy" id="280406"/>
    <lineage>
        <taxon>Eukaryota</taxon>
        <taxon>Metazoa</taxon>
        <taxon>Ecdysozoa</taxon>
        <taxon>Arthropoda</taxon>
        <taxon>Chelicerata</taxon>
        <taxon>Arachnida</taxon>
        <taxon>Araneae</taxon>
        <taxon>Araneomorphae</taxon>
        <taxon>Entelegynae</taxon>
        <taxon>Araneoidea</taxon>
        <taxon>Araneidae</taxon>
        <taxon>Larinioides</taxon>
    </lineage>
</organism>
<reference evidence="13 14" key="1">
    <citation type="submission" date="2024-04" db="EMBL/GenBank/DDBJ databases">
        <authorList>
            <person name="Rising A."/>
            <person name="Reimegard J."/>
            <person name="Sonavane S."/>
            <person name="Akerstrom W."/>
            <person name="Nylinder S."/>
            <person name="Hedman E."/>
            <person name="Kallberg Y."/>
        </authorList>
    </citation>
    <scope>NUCLEOTIDE SEQUENCE [LARGE SCALE GENOMIC DNA]</scope>
</reference>
<keyword evidence="10" id="KW-0739">Sodium transport</keyword>
<dbReference type="GO" id="GO:0006814">
    <property type="term" value="P:sodium ion transport"/>
    <property type="evidence" value="ECO:0007669"/>
    <property type="project" value="UniProtKB-KW"/>
</dbReference>
<evidence type="ECO:0000256" key="5">
    <source>
        <dbReference type="ARBA" id="ARBA00022692"/>
    </source>
</evidence>
<sequence length="608" mass="66261">MLLNRILKGKNERNQGCTFCLEMGSEKAVLSAADYILFILMLLVSAGIGLYFKFSGGKQSTTNEFLLAGKNMPILPVAFSIMASFISAVSVIGIPAEVYMFGIYVVYYYVSYPIGAVIASYVCLPVFFKSGECTVYEMLYMAVALYAPALALSAVTNMSIWTSVISVGVVCTFYCTLGGMKAVLWTDLFQAMLMFIGIFAIIIKGFSDIGFSEVFRIGYEEDRIAIPTLSPSLTERYTVWNLLIQGSIFSLMNFGANQIQIQRLLTLKNISRSRMALYLSIPLNVFFYILVCVAGLVIYAHFYKCDPLTAPNKPISAADQLLPFYIIKVLGGLSGLPGLCICGVFGAMLSTVSSGLNSLSAVTMQDLVRPLLESRGYSEKTMAFTAKALTLFYGVLCILMTVLANVFGNLNQAATTVWAMCGGPVLAIFLLGMLTTRTNEKGALIGLVLGLCTTGWITFGTLASGVRPKILPLSSENCQANSTLFSQISSSTLNSTLMAMLPETSTLSTTSVPQINTETPYIFPLYRISYMWYATLGLLVGVTVGYISSIIISRITGEYPDVSEEFLSPILSQFYGNKKGLKRKELEMPGQEEAEHLTNVSSIHNSTV</sequence>
<evidence type="ECO:0000256" key="1">
    <source>
        <dbReference type="ARBA" id="ARBA00004651"/>
    </source>
</evidence>
<evidence type="ECO:0000256" key="2">
    <source>
        <dbReference type="ARBA" id="ARBA00006434"/>
    </source>
</evidence>
<dbReference type="CDD" id="cd11492">
    <property type="entry name" value="SLC5sbd_NIS-SMVT"/>
    <property type="match status" value="1"/>
</dbReference>
<accession>A0AAV2C0X2</accession>
<dbReference type="PROSITE" id="PS50283">
    <property type="entry name" value="NA_SOLUT_SYMP_3"/>
    <property type="match status" value="1"/>
</dbReference>
<dbReference type="Gene3D" id="1.20.1730.10">
    <property type="entry name" value="Sodium/glucose cotransporter"/>
    <property type="match status" value="1"/>
</dbReference>
<dbReference type="GO" id="GO:0015293">
    <property type="term" value="F:symporter activity"/>
    <property type="evidence" value="ECO:0007669"/>
    <property type="project" value="TreeGrafter"/>
</dbReference>
<feature type="transmembrane region" description="Helical" evidence="12">
    <location>
        <begin position="135"/>
        <end position="154"/>
    </location>
</feature>
<dbReference type="Pfam" id="PF00474">
    <property type="entry name" value="SSF"/>
    <property type="match status" value="1"/>
</dbReference>
<evidence type="ECO:0000313" key="13">
    <source>
        <dbReference type="EMBL" id="CAL1301354.1"/>
    </source>
</evidence>
<dbReference type="InterPro" id="IPR001734">
    <property type="entry name" value="Na/solute_symporter"/>
</dbReference>
<proteinExistence type="inferred from homology"/>
<keyword evidence="6 12" id="KW-1133">Transmembrane helix</keyword>
<dbReference type="AlphaFoldDB" id="A0AAV2C0X2"/>
<comment type="subcellular location">
    <subcellularLocation>
        <location evidence="1">Cell membrane</location>
        <topology evidence="1">Multi-pass membrane protein</topology>
    </subcellularLocation>
</comment>